<dbReference type="EMBL" id="CABWMV010000024">
    <property type="protein sequence ID" value="VXC92126.1"/>
    <property type="molecule type" value="Genomic_DNA"/>
</dbReference>
<evidence type="ECO:0000313" key="1">
    <source>
        <dbReference type="EMBL" id="VXC92126.1"/>
    </source>
</evidence>
<gene>
    <name evidence="1" type="ORF">SPHINGO8BC_50893</name>
</gene>
<protein>
    <submittedName>
        <fullName evidence="1">Uncharacterized protein</fullName>
    </submittedName>
</protein>
<dbReference type="AlphaFoldDB" id="A0A654CFC5"/>
<organism evidence="1 2">
    <name type="scientific">Sphingobacterium multivorum</name>
    <dbReference type="NCBI Taxonomy" id="28454"/>
    <lineage>
        <taxon>Bacteria</taxon>
        <taxon>Pseudomonadati</taxon>
        <taxon>Bacteroidota</taxon>
        <taxon>Sphingobacteriia</taxon>
        <taxon>Sphingobacteriales</taxon>
        <taxon>Sphingobacteriaceae</taxon>
        <taxon>Sphingobacterium</taxon>
    </lineage>
</organism>
<evidence type="ECO:0000313" key="2">
    <source>
        <dbReference type="Proteomes" id="UP000432350"/>
    </source>
</evidence>
<reference evidence="1 2" key="1">
    <citation type="submission" date="2019-10" db="EMBL/GenBank/DDBJ databases">
        <authorList>
            <person name="Karimi E."/>
        </authorList>
    </citation>
    <scope>NUCLEOTIDE SEQUENCE [LARGE SCALE GENOMIC DNA]</scope>
    <source>
        <strain evidence="1">Sphingobacterium sp. 8BC</strain>
    </source>
</reference>
<dbReference type="RefSeq" id="WP_159332764.1">
    <property type="nucleotide sequence ID" value="NZ_DAMAQH010000008.1"/>
</dbReference>
<proteinExistence type="predicted"/>
<sequence length="341" mass="38715">MKSRILMIYILLLVFCKFGFAQRIVVDRVNFSNIPIVNNEVQVNYDSQTVLKVGFLLARPVQEPWGSLPIKGEIKVFYYKDNQEVNIIDVVTFNKSNWDNSVYSNFIERDIFLPAYSVSVANPKIQVLTKWRYYKEGYPDPETTNGWTEWYSAGSITFALNPDRVPPSTFSGPNSTCGESVYTISNPYTVSLENATGVATLTALGNNQWKVTRIGNAVGTVYLRSTYQGKVFNYPIEVSSEMKGTIDGPVGIKQGWNDNYFYFKPEPGMDYTNVNWPVDSPHLITTQVDKYTFKISVPTNYPLMDKGRGDDVEIYIRSNGECGVMEKSRILRILPARPIKN</sequence>
<name>A0A654CFC5_SPHMU</name>
<dbReference type="Proteomes" id="UP000432350">
    <property type="component" value="Unassembled WGS sequence"/>
</dbReference>
<accession>A0A654CFC5</accession>